<reference evidence="12 13" key="1">
    <citation type="submission" date="2024-02" db="EMBL/GenBank/DDBJ databases">
        <authorList>
            <person name="Daric V."/>
            <person name="Darras S."/>
        </authorList>
    </citation>
    <scope>NUCLEOTIDE SEQUENCE [LARGE SCALE GENOMIC DNA]</scope>
</reference>
<dbReference type="EMBL" id="CAWYQH010000119">
    <property type="protein sequence ID" value="CAK8691659.1"/>
    <property type="molecule type" value="Genomic_DNA"/>
</dbReference>
<evidence type="ECO:0000256" key="9">
    <source>
        <dbReference type="PROSITE-ProRule" id="PRU00175"/>
    </source>
</evidence>
<feature type="region of interest" description="Disordered" evidence="10">
    <location>
        <begin position="542"/>
        <end position="601"/>
    </location>
</feature>
<feature type="compositionally biased region" description="Low complexity" evidence="10">
    <location>
        <begin position="1"/>
        <end position="16"/>
    </location>
</feature>
<evidence type="ECO:0000256" key="7">
    <source>
        <dbReference type="ARBA" id="ARBA00035131"/>
    </source>
</evidence>
<dbReference type="PROSITE" id="PS00518">
    <property type="entry name" value="ZF_RING_1"/>
    <property type="match status" value="1"/>
</dbReference>
<keyword evidence="3" id="KW-0963">Cytoplasm</keyword>
<gene>
    <name evidence="12" type="ORF">CVLEPA_LOCUS24422</name>
</gene>
<feature type="compositionally biased region" description="Low complexity" evidence="10">
    <location>
        <begin position="575"/>
        <end position="589"/>
    </location>
</feature>
<dbReference type="InterPro" id="IPR013083">
    <property type="entry name" value="Znf_RING/FYVE/PHD"/>
</dbReference>
<dbReference type="InterPro" id="IPR018957">
    <property type="entry name" value="Znf_C3HC4_RING-type"/>
</dbReference>
<dbReference type="SUPFAM" id="SSF57850">
    <property type="entry name" value="RING/U-box"/>
    <property type="match status" value="1"/>
</dbReference>
<evidence type="ECO:0000256" key="10">
    <source>
        <dbReference type="SAM" id="MobiDB-lite"/>
    </source>
</evidence>
<keyword evidence="5 9" id="KW-0863">Zinc-finger</keyword>
<dbReference type="InterPro" id="IPR017907">
    <property type="entry name" value="Znf_RING_CS"/>
</dbReference>
<dbReference type="Proteomes" id="UP001642483">
    <property type="component" value="Unassembled WGS sequence"/>
</dbReference>
<comment type="caution">
    <text evidence="12">The sequence shown here is derived from an EMBL/GenBank/DDBJ whole genome shotgun (WGS) entry which is preliminary data.</text>
</comment>
<evidence type="ECO:0000313" key="13">
    <source>
        <dbReference type="Proteomes" id="UP001642483"/>
    </source>
</evidence>
<evidence type="ECO:0000313" key="12">
    <source>
        <dbReference type="EMBL" id="CAK8691659.1"/>
    </source>
</evidence>
<dbReference type="CDD" id="cd16536">
    <property type="entry name" value="RING-HC_RNF10"/>
    <property type="match status" value="1"/>
</dbReference>
<feature type="compositionally biased region" description="Basic and acidic residues" evidence="10">
    <location>
        <begin position="25"/>
        <end position="35"/>
    </location>
</feature>
<dbReference type="PANTHER" id="PTHR12983:SF9">
    <property type="entry name" value="E3 UBIQUITIN-PROTEIN LIGASE RNF10"/>
    <property type="match status" value="1"/>
</dbReference>
<dbReference type="SMART" id="SM00184">
    <property type="entry name" value="RING"/>
    <property type="match status" value="1"/>
</dbReference>
<dbReference type="PANTHER" id="PTHR12983">
    <property type="entry name" value="RING FINGER 10 FAMILY MEMBER"/>
    <property type="match status" value="1"/>
</dbReference>
<feature type="region of interest" description="Disordered" evidence="10">
    <location>
        <begin position="615"/>
        <end position="684"/>
    </location>
</feature>
<name>A0ABP0GIT0_CLALP</name>
<feature type="compositionally biased region" description="Basic residues" evidence="10">
    <location>
        <begin position="663"/>
        <end position="672"/>
    </location>
</feature>
<comment type="similarity">
    <text evidence="2">Belongs to the RNF10 family.</text>
</comment>
<keyword evidence="13" id="KW-1185">Reference proteome</keyword>
<sequence length="684" mass="77493">MSSSPTMSSRSTVTPVNKCSSTENVHSKSKDDRARNYGNGGKFKQRHDNGSSSKQFNNGRNQLSYYKQPKSRNTWAGKRAQVTKEQREEMGGKKCNLNHLLKFTFDDEEAVHAPSRIYSKSYGGGSSVFNKEKFIQANCQLVLKEGGDYSVYSADPDAVIVWENIEKVNMWSRESPSCPICLFPPYAARITKCGHMFCWPCILHYLALDDKSWRKCPICHEAVKKEHLKSVNVYEDKSYDVQSVIMMKLMKRFRGSILSLPGRAEESSCEEASYMLDDKLTAWDQRRMKYLVTTSSQVLTDIVKKDKEQLEFKLAVETDELERTFIESALEMCSAKENALLQNLQQSHDKCKVENDEKCQDETAEDVKASSCSDDVINDVTYAGASQCTDEVVKEHNKSLDTATNNTHIYYFYQAADGQHIYLHPINIKCLLQQYGSFKNCPSELSVKILELDRYTMNEVLRKRHRYLSHLPLSLEFCIAEVDLRPPVVSIATLNVFREELEHHASKRRRKARDEKKILRKMQNEAMRKQGKYPAARISLESQQQFPQIQRQNSSGSFSVLLPSPGTTPCDDESIMMSSSPPMTSSESSHGTEPGPSFAQMLKSPRSIDVPAWPRQTFVPRPSEPSLVEETTEEGYIPPPNYQSAFGEALSSALDNLAPPSGRKSKKGKKSKVLLFSTSGQQHQ</sequence>
<feature type="compositionally biased region" description="Polar residues" evidence="10">
    <location>
        <begin position="50"/>
        <end position="65"/>
    </location>
</feature>
<evidence type="ECO:0000259" key="11">
    <source>
        <dbReference type="PROSITE" id="PS50089"/>
    </source>
</evidence>
<evidence type="ECO:0000256" key="4">
    <source>
        <dbReference type="ARBA" id="ARBA00022723"/>
    </source>
</evidence>
<dbReference type="InterPro" id="IPR001841">
    <property type="entry name" value="Znf_RING"/>
</dbReference>
<keyword evidence="4" id="KW-0479">Metal-binding</keyword>
<protein>
    <recommendedName>
        <fullName evidence="7">E3 ubiquitin-protein ligase RNF10</fullName>
    </recommendedName>
    <alternativeName>
        <fullName evidence="8">RING finger protein 10</fullName>
    </alternativeName>
</protein>
<evidence type="ECO:0000256" key="6">
    <source>
        <dbReference type="ARBA" id="ARBA00022833"/>
    </source>
</evidence>
<keyword evidence="6" id="KW-0862">Zinc</keyword>
<accession>A0ABP0GIT0</accession>
<comment type="subcellular location">
    <subcellularLocation>
        <location evidence="1">Cytoplasm</location>
    </subcellularLocation>
</comment>
<evidence type="ECO:0000256" key="1">
    <source>
        <dbReference type="ARBA" id="ARBA00004496"/>
    </source>
</evidence>
<feature type="domain" description="RING-type" evidence="11">
    <location>
        <begin position="178"/>
        <end position="220"/>
    </location>
</feature>
<feature type="compositionally biased region" description="Polar residues" evidence="10">
    <location>
        <begin position="542"/>
        <end position="558"/>
    </location>
</feature>
<proteinExistence type="inferred from homology"/>
<dbReference type="InterPro" id="IPR039739">
    <property type="entry name" value="MAG2/RNF10"/>
</dbReference>
<dbReference type="Gene3D" id="3.30.40.10">
    <property type="entry name" value="Zinc/RING finger domain, C3HC4 (zinc finger)"/>
    <property type="match status" value="1"/>
</dbReference>
<organism evidence="12 13">
    <name type="scientific">Clavelina lepadiformis</name>
    <name type="common">Light-bulb sea squirt</name>
    <name type="synonym">Ascidia lepadiformis</name>
    <dbReference type="NCBI Taxonomy" id="159417"/>
    <lineage>
        <taxon>Eukaryota</taxon>
        <taxon>Metazoa</taxon>
        <taxon>Chordata</taxon>
        <taxon>Tunicata</taxon>
        <taxon>Ascidiacea</taxon>
        <taxon>Aplousobranchia</taxon>
        <taxon>Clavelinidae</taxon>
        <taxon>Clavelina</taxon>
    </lineage>
</organism>
<dbReference type="PROSITE" id="PS50089">
    <property type="entry name" value="ZF_RING_2"/>
    <property type="match status" value="1"/>
</dbReference>
<feature type="region of interest" description="Disordered" evidence="10">
    <location>
        <begin position="1"/>
        <end position="77"/>
    </location>
</feature>
<dbReference type="Pfam" id="PF00097">
    <property type="entry name" value="zf-C3HC4"/>
    <property type="match status" value="1"/>
</dbReference>
<evidence type="ECO:0000256" key="3">
    <source>
        <dbReference type="ARBA" id="ARBA00022490"/>
    </source>
</evidence>
<evidence type="ECO:0000256" key="2">
    <source>
        <dbReference type="ARBA" id="ARBA00008117"/>
    </source>
</evidence>
<evidence type="ECO:0000256" key="8">
    <source>
        <dbReference type="ARBA" id="ARBA00035390"/>
    </source>
</evidence>
<evidence type="ECO:0000256" key="5">
    <source>
        <dbReference type="ARBA" id="ARBA00022771"/>
    </source>
</evidence>